<feature type="binding site" evidence="6 7">
    <location>
        <position position="228"/>
    </location>
    <ligand>
        <name>Zn(2+)</name>
        <dbReference type="ChEBI" id="CHEBI:29105"/>
    </ligand>
</feature>
<dbReference type="Gene3D" id="3.20.20.330">
    <property type="entry name" value="Homocysteine-binding-like domain"/>
    <property type="match status" value="1"/>
</dbReference>
<organism evidence="9 10">
    <name type="scientific">Silvibacterium dinghuense</name>
    <dbReference type="NCBI Taxonomy" id="1560006"/>
    <lineage>
        <taxon>Bacteria</taxon>
        <taxon>Pseudomonadati</taxon>
        <taxon>Acidobacteriota</taxon>
        <taxon>Terriglobia</taxon>
        <taxon>Terriglobales</taxon>
        <taxon>Acidobacteriaceae</taxon>
        <taxon>Silvibacterium</taxon>
    </lineage>
</organism>
<keyword evidence="1 7" id="KW-0489">Methyltransferase</keyword>
<keyword evidence="3 6" id="KW-0479">Metal-binding</keyword>
<dbReference type="RefSeq" id="WP_129207387.1">
    <property type="nucleotide sequence ID" value="NZ_BMGU01000001.1"/>
</dbReference>
<dbReference type="FunFam" id="3.20.20.330:FF:000002">
    <property type="entry name" value="Homocysteine S-methyltransferase"/>
    <property type="match status" value="1"/>
</dbReference>
<evidence type="ECO:0000256" key="6">
    <source>
        <dbReference type="PIRSR" id="PIRSR037505-2"/>
    </source>
</evidence>
<feature type="binding site" evidence="6 7">
    <location>
        <position position="294"/>
    </location>
    <ligand>
        <name>Zn(2+)</name>
        <dbReference type="ChEBI" id="CHEBI:29105"/>
    </ligand>
</feature>
<dbReference type="GO" id="GO:0008270">
    <property type="term" value="F:zinc ion binding"/>
    <property type="evidence" value="ECO:0007669"/>
    <property type="project" value="InterPro"/>
</dbReference>
<dbReference type="NCBIfam" id="NF007020">
    <property type="entry name" value="PRK09485.1"/>
    <property type="match status" value="1"/>
</dbReference>
<dbReference type="GO" id="GO:0033528">
    <property type="term" value="P:S-methylmethionine cycle"/>
    <property type="evidence" value="ECO:0007669"/>
    <property type="project" value="TreeGrafter"/>
</dbReference>
<feature type="domain" description="Hcy-binding" evidence="8">
    <location>
        <begin position="1"/>
        <end position="308"/>
    </location>
</feature>
<dbReference type="InterPro" id="IPR003726">
    <property type="entry name" value="HCY_dom"/>
</dbReference>
<proteinExistence type="predicted"/>
<evidence type="ECO:0000256" key="5">
    <source>
        <dbReference type="ARBA" id="ARBA00076752"/>
    </source>
</evidence>
<dbReference type="Pfam" id="PF02574">
    <property type="entry name" value="S-methyl_trans"/>
    <property type="match status" value="1"/>
</dbReference>
<dbReference type="PANTHER" id="PTHR46015">
    <property type="entry name" value="ZGC:172121"/>
    <property type="match status" value="1"/>
</dbReference>
<evidence type="ECO:0000256" key="3">
    <source>
        <dbReference type="ARBA" id="ARBA00022723"/>
    </source>
</evidence>
<dbReference type="InterPro" id="IPR017226">
    <property type="entry name" value="BHMT-like"/>
</dbReference>
<evidence type="ECO:0000313" key="9">
    <source>
        <dbReference type="EMBL" id="RXS97608.1"/>
    </source>
</evidence>
<evidence type="ECO:0000256" key="1">
    <source>
        <dbReference type="ARBA" id="ARBA00022603"/>
    </source>
</evidence>
<dbReference type="PANTHER" id="PTHR46015:SF1">
    <property type="entry name" value="HOMOCYSTEINE S-METHYLTRANSFERASE-LIKE ISOFORM 1"/>
    <property type="match status" value="1"/>
</dbReference>
<comment type="cofactor">
    <cofactor evidence="6">
        <name>Zn(2+)</name>
        <dbReference type="ChEBI" id="CHEBI:29105"/>
    </cofactor>
    <text evidence="6">Binds 1 zinc ion per subunit.</text>
</comment>
<dbReference type="InterPro" id="IPR036589">
    <property type="entry name" value="HCY_dom_sf"/>
</dbReference>
<accession>A0A4Q1SIZ7</accession>
<evidence type="ECO:0000256" key="7">
    <source>
        <dbReference type="PROSITE-ProRule" id="PRU00333"/>
    </source>
</evidence>
<dbReference type="PIRSF" id="PIRSF037505">
    <property type="entry name" value="Betaine_HMT"/>
    <property type="match status" value="1"/>
</dbReference>
<keyword evidence="2 7" id="KW-0808">Transferase</keyword>
<name>A0A4Q1SIZ7_9BACT</name>
<evidence type="ECO:0000256" key="2">
    <source>
        <dbReference type="ARBA" id="ARBA00022679"/>
    </source>
</evidence>
<reference evidence="9 10" key="1">
    <citation type="journal article" date="2016" name="Int. J. Syst. Evol. Microbiol.">
        <title>Acidipila dinghuensis sp. nov., an acidobacterium isolated from forest soil.</title>
        <authorList>
            <person name="Jiang Y.W."/>
            <person name="Wang J."/>
            <person name="Chen M.H."/>
            <person name="Lv Y.Y."/>
            <person name="Qiu L.H."/>
        </authorList>
    </citation>
    <scope>NUCLEOTIDE SEQUENCE [LARGE SCALE GENOMIC DNA]</scope>
    <source>
        <strain evidence="9 10">DHOF10</strain>
    </source>
</reference>
<evidence type="ECO:0000256" key="4">
    <source>
        <dbReference type="ARBA" id="ARBA00022833"/>
    </source>
</evidence>
<comment type="caution">
    <text evidence="9">The sequence shown here is derived from an EMBL/GenBank/DDBJ whole genome shotgun (WGS) entry which is preliminary data.</text>
</comment>
<evidence type="ECO:0000259" key="8">
    <source>
        <dbReference type="PROSITE" id="PS50970"/>
    </source>
</evidence>
<dbReference type="EMBL" id="SDMK01000001">
    <property type="protein sequence ID" value="RXS97608.1"/>
    <property type="molecule type" value="Genomic_DNA"/>
</dbReference>
<evidence type="ECO:0000313" key="10">
    <source>
        <dbReference type="Proteomes" id="UP000290253"/>
    </source>
</evidence>
<dbReference type="GO" id="GO:0032259">
    <property type="term" value="P:methylation"/>
    <property type="evidence" value="ECO:0007669"/>
    <property type="project" value="UniProtKB-KW"/>
</dbReference>
<dbReference type="OrthoDB" id="9803687at2"/>
<dbReference type="PROSITE" id="PS50970">
    <property type="entry name" value="HCY"/>
    <property type="match status" value="1"/>
</dbReference>
<protein>
    <recommendedName>
        <fullName evidence="5">S-methylmethionine:homocysteine methyltransferase</fullName>
    </recommendedName>
</protein>
<dbReference type="SUPFAM" id="SSF82282">
    <property type="entry name" value="Homocysteine S-methyltransferase"/>
    <property type="match status" value="1"/>
</dbReference>
<feature type="binding site" evidence="6 7">
    <location>
        <position position="293"/>
    </location>
    <ligand>
        <name>Zn(2+)</name>
        <dbReference type="ChEBI" id="CHEBI:29105"/>
    </ligand>
</feature>
<dbReference type="GO" id="GO:0008898">
    <property type="term" value="F:S-adenosylmethionine-homocysteine S-methyltransferase activity"/>
    <property type="evidence" value="ECO:0007669"/>
    <property type="project" value="TreeGrafter"/>
</dbReference>
<dbReference type="Proteomes" id="UP000290253">
    <property type="component" value="Unassembled WGS sequence"/>
</dbReference>
<dbReference type="AlphaFoldDB" id="A0A4Q1SIZ7"/>
<keyword evidence="10" id="KW-1185">Reference proteome</keyword>
<sequence length="321" mass="34791">MRPLTFAQFAPVRVLDGGMATELERHGLDISGPLWSAHILDTAPERIRAVHLDYLHAGADCISTASYQVSDFGYTELGRPAHHAHDALRRSVAIAEEARVLYAAESPRPVFIAASLGPYGAALHNGAEFHGNYEIPFTELVDFHARRLDVLADTEADLVAFETVPSFEEARAIAVALVDFPHVSAWVSFTCRDEAHVAHGEPLADCAALLGSKEEDDFEQVAAVGINCTQPRFVLPLLKAARAVTAKALIAYPNSGELWNAESRSWYGAAEVAPYTALARQWYTAGAQAIGGCCRTTPAHIRALHHLRNEEAGESALLPVH</sequence>
<dbReference type="InterPro" id="IPR051486">
    <property type="entry name" value="Hcy_S-methyltransferase"/>
</dbReference>
<keyword evidence="4 6" id="KW-0862">Zinc</keyword>
<dbReference type="GO" id="GO:0009086">
    <property type="term" value="P:methionine biosynthetic process"/>
    <property type="evidence" value="ECO:0007669"/>
    <property type="project" value="InterPro"/>
</dbReference>
<gene>
    <name evidence="9" type="ORF">ESZ00_06920</name>
</gene>